<feature type="region of interest" description="Disordered" evidence="4">
    <location>
        <begin position="137"/>
        <end position="169"/>
    </location>
</feature>
<dbReference type="PIRSF" id="PIRSF016839">
    <property type="entry name" value="PhP"/>
    <property type="match status" value="1"/>
</dbReference>
<proteinExistence type="inferred from homology"/>
<dbReference type="InterPro" id="IPR001559">
    <property type="entry name" value="Phosphotriesterase"/>
</dbReference>
<organism evidence="5 6">
    <name type="scientific">Streptomyces spirodelae</name>
    <dbReference type="NCBI Taxonomy" id="2812904"/>
    <lineage>
        <taxon>Bacteria</taxon>
        <taxon>Bacillati</taxon>
        <taxon>Actinomycetota</taxon>
        <taxon>Actinomycetes</taxon>
        <taxon>Kitasatosporales</taxon>
        <taxon>Streptomycetaceae</taxon>
        <taxon>Streptomyces</taxon>
    </lineage>
</organism>
<evidence type="ECO:0000256" key="4">
    <source>
        <dbReference type="SAM" id="MobiDB-lite"/>
    </source>
</evidence>
<sequence>MSSTATPHGTEPLLQTVAGALPAASVGGPALAHEHLVLDLDRKGDGAAVLDARRHGPAVSRELAELREEFGLALVIEQTCRGMGRDPGALARIAEESGVAVVAATGWYYEPYHPAADLAGASVEQLTATLVREIHEGITGPDGRPTGIRPGVLGEVGSHGEVPSEPETRSLRAAARAAVATGLSVATHAQLGHGGLAQLDVLTGAGLAPHRICVGHQDLLTAPAVHRRLAAEGAYVAFDTVGKKSYQSDEVRLRLLLALLEAGHADRALLSCDISRHGYLRSEGGQGYGHLFRSFLPAARDAGVDDDLIDVLTRRNPLRFLTGASPEEI</sequence>
<evidence type="ECO:0000313" key="5">
    <source>
        <dbReference type="EMBL" id="MBO8185522.1"/>
    </source>
</evidence>
<dbReference type="InterPro" id="IPR032466">
    <property type="entry name" value="Metal_Hydrolase"/>
</dbReference>
<comment type="similarity">
    <text evidence="3">Belongs to the metallo-dependent hydrolases superfamily. Phosphotriesterase family.</text>
</comment>
<evidence type="ECO:0000256" key="2">
    <source>
        <dbReference type="ARBA" id="ARBA00022801"/>
    </source>
</evidence>
<gene>
    <name evidence="5" type="ORF">JW592_08610</name>
</gene>
<name>A0ABS3WQY4_9ACTN</name>
<keyword evidence="6" id="KW-1185">Reference proteome</keyword>
<dbReference type="SUPFAM" id="SSF51556">
    <property type="entry name" value="Metallo-dependent hydrolases"/>
    <property type="match status" value="1"/>
</dbReference>
<dbReference type="PROSITE" id="PS51347">
    <property type="entry name" value="PHOSPHOTRIESTERASE_2"/>
    <property type="match status" value="1"/>
</dbReference>
<dbReference type="Gene3D" id="3.20.20.140">
    <property type="entry name" value="Metal-dependent hydrolases"/>
    <property type="match status" value="1"/>
</dbReference>
<dbReference type="PANTHER" id="PTHR10819:SF3">
    <property type="entry name" value="PHOSPHOTRIESTERASE-RELATED PROTEIN"/>
    <property type="match status" value="1"/>
</dbReference>
<keyword evidence="2" id="KW-0378">Hydrolase</keyword>
<reference evidence="5 6" key="1">
    <citation type="submission" date="2021-02" db="EMBL/GenBank/DDBJ databases">
        <title>Streptomyces spirodelae sp. nov., isolated from duckweed.</title>
        <authorList>
            <person name="Saimee Y."/>
            <person name="Duangmal K."/>
        </authorList>
    </citation>
    <scope>NUCLEOTIDE SEQUENCE [LARGE SCALE GENOMIC DNA]</scope>
    <source>
        <strain evidence="5 6">DW4-2</strain>
    </source>
</reference>
<comment type="caution">
    <text evidence="3">Lacks conserved residue(s) required for the propagation of feature annotation.</text>
</comment>
<keyword evidence="1" id="KW-0479">Metal-binding</keyword>
<evidence type="ECO:0000256" key="3">
    <source>
        <dbReference type="PROSITE-ProRule" id="PRU00679"/>
    </source>
</evidence>
<dbReference type="PANTHER" id="PTHR10819">
    <property type="entry name" value="PHOSPHOTRIESTERASE-RELATED"/>
    <property type="match status" value="1"/>
</dbReference>
<dbReference type="Pfam" id="PF02126">
    <property type="entry name" value="PTE"/>
    <property type="match status" value="1"/>
</dbReference>
<accession>A0ABS3WQY4</accession>
<evidence type="ECO:0000256" key="1">
    <source>
        <dbReference type="ARBA" id="ARBA00022723"/>
    </source>
</evidence>
<dbReference type="EMBL" id="JAFFZN010000005">
    <property type="protein sequence ID" value="MBO8185522.1"/>
    <property type="molecule type" value="Genomic_DNA"/>
</dbReference>
<dbReference type="RefSeq" id="WP_209264325.1">
    <property type="nucleotide sequence ID" value="NZ_JAFFZN010000005.1"/>
</dbReference>
<dbReference type="Proteomes" id="UP001518976">
    <property type="component" value="Unassembled WGS sequence"/>
</dbReference>
<protein>
    <submittedName>
        <fullName evidence="5">Phosphotriesterase</fullName>
    </submittedName>
</protein>
<evidence type="ECO:0000313" key="6">
    <source>
        <dbReference type="Proteomes" id="UP001518976"/>
    </source>
</evidence>
<comment type="caution">
    <text evidence="5">The sequence shown here is derived from an EMBL/GenBank/DDBJ whole genome shotgun (WGS) entry which is preliminary data.</text>
</comment>